<dbReference type="PANTHER" id="PTHR14969:SF13">
    <property type="entry name" value="AT30094P"/>
    <property type="match status" value="1"/>
</dbReference>
<keyword evidence="4" id="KW-1185">Reference proteome</keyword>
<keyword evidence="1" id="KW-0812">Transmembrane</keyword>
<evidence type="ECO:0000256" key="1">
    <source>
        <dbReference type="SAM" id="Phobius"/>
    </source>
</evidence>
<feature type="transmembrane region" description="Helical" evidence="1">
    <location>
        <begin position="147"/>
        <end position="168"/>
    </location>
</feature>
<dbReference type="SUPFAM" id="SSF48317">
    <property type="entry name" value="Acid phosphatase/Vanadium-dependent haloperoxidase"/>
    <property type="match status" value="1"/>
</dbReference>
<dbReference type="Proteomes" id="UP000789719">
    <property type="component" value="Unassembled WGS sequence"/>
</dbReference>
<reference evidence="3 4" key="1">
    <citation type="submission" date="2021-11" db="EMBL/GenBank/DDBJ databases">
        <authorList>
            <person name="Depoorter E."/>
        </authorList>
    </citation>
    <scope>NUCLEOTIDE SEQUENCE [LARGE SCALE GENOMIC DNA]</scope>
    <source>
        <strain evidence="3 4">LMG 24286</strain>
    </source>
</reference>
<accession>A0ABN8BIT1</accession>
<feature type="domain" description="Phosphatidic acid phosphatase type 2/haloperoxidase" evidence="2">
    <location>
        <begin position="83"/>
        <end position="191"/>
    </location>
</feature>
<gene>
    <name evidence="3" type="ORF">WGH24286_00054</name>
</gene>
<dbReference type="RefSeq" id="WP_230097773.1">
    <property type="nucleotide sequence ID" value="NZ_CAKKNT010000001.1"/>
</dbReference>
<keyword evidence="1" id="KW-0472">Membrane</keyword>
<sequence>MQKTKIKIGISAFIFIVLMLLVVTHHATGIDNWGFSLDHGALLSPNTPWMLEITYMSEPAIWLVMLNLIMLYLFFSAKKQAYALYMGLWLDGAVIIATVIKILVGRHRPLHQLVLDTGYSFPSIHTMTAAICVLMFLALFKTHSSKYRVFQILGLVWVITVAASRVYLRNHYPSDVLGGATLAYLWTNLLWYINQRWLHIIK</sequence>
<evidence type="ECO:0000259" key="2">
    <source>
        <dbReference type="SMART" id="SM00014"/>
    </source>
</evidence>
<feature type="transmembrane region" description="Helical" evidence="1">
    <location>
        <begin position="82"/>
        <end position="104"/>
    </location>
</feature>
<dbReference type="Gene3D" id="1.20.144.10">
    <property type="entry name" value="Phosphatidic acid phosphatase type 2/haloperoxidase"/>
    <property type="match status" value="2"/>
</dbReference>
<dbReference type="Pfam" id="PF01569">
    <property type="entry name" value="PAP2"/>
    <property type="match status" value="1"/>
</dbReference>
<name>A0ABN8BIT1_9LACO</name>
<dbReference type="InterPro" id="IPR036938">
    <property type="entry name" value="PAP2/HPO_sf"/>
</dbReference>
<organism evidence="3 4">
    <name type="scientific">Periweissella ghanensis</name>
    <dbReference type="NCBI Taxonomy" id="467997"/>
    <lineage>
        <taxon>Bacteria</taxon>
        <taxon>Bacillati</taxon>
        <taxon>Bacillota</taxon>
        <taxon>Bacilli</taxon>
        <taxon>Lactobacillales</taxon>
        <taxon>Lactobacillaceae</taxon>
        <taxon>Periweissella</taxon>
    </lineage>
</organism>
<dbReference type="SMART" id="SM00014">
    <property type="entry name" value="acidPPc"/>
    <property type="match status" value="1"/>
</dbReference>
<dbReference type="PANTHER" id="PTHR14969">
    <property type="entry name" value="SPHINGOSINE-1-PHOSPHATE PHOSPHOHYDROLASE"/>
    <property type="match status" value="1"/>
</dbReference>
<feature type="transmembrane region" description="Helical" evidence="1">
    <location>
        <begin position="124"/>
        <end position="140"/>
    </location>
</feature>
<feature type="transmembrane region" description="Helical" evidence="1">
    <location>
        <begin position="53"/>
        <end position="75"/>
    </location>
</feature>
<dbReference type="InterPro" id="IPR000326">
    <property type="entry name" value="PAP2/HPO"/>
</dbReference>
<protein>
    <recommendedName>
        <fullName evidence="2">Phosphatidic acid phosphatase type 2/haloperoxidase domain-containing protein</fullName>
    </recommendedName>
</protein>
<proteinExistence type="predicted"/>
<dbReference type="CDD" id="cd03392">
    <property type="entry name" value="PAP2_like_2"/>
    <property type="match status" value="1"/>
</dbReference>
<feature type="transmembrane region" description="Helical" evidence="1">
    <location>
        <begin position="174"/>
        <end position="193"/>
    </location>
</feature>
<keyword evidence="1" id="KW-1133">Transmembrane helix</keyword>
<dbReference type="EMBL" id="CAKKNT010000001">
    <property type="protein sequence ID" value="CAH0417642.1"/>
    <property type="molecule type" value="Genomic_DNA"/>
</dbReference>
<evidence type="ECO:0000313" key="4">
    <source>
        <dbReference type="Proteomes" id="UP000789719"/>
    </source>
</evidence>
<evidence type="ECO:0000313" key="3">
    <source>
        <dbReference type="EMBL" id="CAH0417642.1"/>
    </source>
</evidence>
<comment type="caution">
    <text evidence="3">The sequence shown here is derived from an EMBL/GenBank/DDBJ whole genome shotgun (WGS) entry which is preliminary data.</text>
</comment>